<dbReference type="PANTHER" id="PTHR30273">
    <property type="entry name" value="PERIPLASMIC SIGNAL SENSOR AND SIGMA FACTOR ACTIVATOR FECR-RELATED"/>
    <property type="match status" value="1"/>
</dbReference>
<comment type="caution">
    <text evidence="3">The sequence shown here is derived from an EMBL/GenBank/DDBJ whole genome shotgun (WGS) entry which is preliminary data.</text>
</comment>
<name>A0AAW9RRT1_9BACT</name>
<dbReference type="RefSeq" id="WP_346819060.1">
    <property type="nucleotide sequence ID" value="NZ_JBDKWZ010000001.1"/>
</dbReference>
<dbReference type="EMBL" id="JBDKWZ010000001">
    <property type="protein sequence ID" value="MEN7546272.1"/>
    <property type="molecule type" value="Genomic_DNA"/>
</dbReference>
<dbReference type="Pfam" id="PF16344">
    <property type="entry name" value="FecR_C"/>
    <property type="match status" value="1"/>
</dbReference>
<evidence type="ECO:0000259" key="1">
    <source>
        <dbReference type="Pfam" id="PF04773"/>
    </source>
</evidence>
<dbReference type="PIRSF" id="PIRSF018266">
    <property type="entry name" value="FecR"/>
    <property type="match status" value="1"/>
</dbReference>
<accession>A0AAW9RRT1</accession>
<protein>
    <submittedName>
        <fullName evidence="3">FecR domain-containing protein</fullName>
    </submittedName>
</protein>
<evidence type="ECO:0000259" key="2">
    <source>
        <dbReference type="Pfam" id="PF16344"/>
    </source>
</evidence>
<dbReference type="PANTHER" id="PTHR30273:SF2">
    <property type="entry name" value="PROTEIN FECR"/>
    <property type="match status" value="1"/>
</dbReference>
<evidence type="ECO:0000313" key="4">
    <source>
        <dbReference type="Proteomes" id="UP001403385"/>
    </source>
</evidence>
<gene>
    <name evidence="3" type="ORF">AAG747_00040</name>
</gene>
<reference evidence="3 4" key="1">
    <citation type="submission" date="2024-04" db="EMBL/GenBank/DDBJ databases">
        <title>Novel genus in family Flammeovirgaceae.</title>
        <authorList>
            <person name="Nguyen T.H."/>
            <person name="Vuong T.Q."/>
            <person name="Le H."/>
            <person name="Kim S.-G."/>
        </authorList>
    </citation>
    <scope>NUCLEOTIDE SEQUENCE [LARGE SCALE GENOMIC DNA]</scope>
    <source>
        <strain evidence="3 4">JCM 23209</strain>
    </source>
</reference>
<dbReference type="Proteomes" id="UP001403385">
    <property type="component" value="Unassembled WGS sequence"/>
</dbReference>
<dbReference type="InterPro" id="IPR012373">
    <property type="entry name" value="Ferrdict_sens_TM"/>
</dbReference>
<dbReference type="AlphaFoldDB" id="A0AAW9RRT1"/>
<proteinExistence type="predicted"/>
<dbReference type="InterPro" id="IPR006860">
    <property type="entry name" value="FecR"/>
</dbReference>
<organism evidence="3 4">
    <name type="scientific">Rapidithrix thailandica</name>
    <dbReference type="NCBI Taxonomy" id="413964"/>
    <lineage>
        <taxon>Bacteria</taxon>
        <taxon>Pseudomonadati</taxon>
        <taxon>Bacteroidota</taxon>
        <taxon>Cytophagia</taxon>
        <taxon>Cytophagales</taxon>
        <taxon>Flammeovirgaceae</taxon>
        <taxon>Rapidithrix</taxon>
    </lineage>
</organism>
<feature type="domain" description="Protein FecR C-terminal" evidence="2">
    <location>
        <begin position="262"/>
        <end position="329"/>
    </location>
</feature>
<dbReference type="Gene3D" id="2.60.120.1440">
    <property type="match status" value="1"/>
</dbReference>
<feature type="domain" description="FecR protein" evidence="1">
    <location>
        <begin position="130"/>
        <end position="221"/>
    </location>
</feature>
<dbReference type="InterPro" id="IPR032508">
    <property type="entry name" value="FecR_C"/>
</dbReference>
<sequence>MFEEIEHLIAKTLAGEATEEEEQQLSAWLLVDTKNQQAYQMLRAYWNIRETKRGRKRHWLKLQKDILAMEKVSVPVYSKRKSPASIWWRYAAIWLGLMLTSLSIWWFNAEQPVVQVPEVQTIAMVEKVVPKGQKLTVKLPDGTLVKLNSESKLTFPERFGEQLRQVHLQGEAFFEVQKDTTRPFRIVSREVTTTVLGTSFDINAYPENSGVQVAVLTGKVKVEQQQAGSVVLTPREMARVEAKHITKATFDPDKLFAWKDNRLVFEKASLSEVIKILERWYGCNFALGENTQLTKARLYTAVFVEESLEVVLQNLNYSYELNFILDPRTKTVNVINPQT</sequence>
<dbReference type="GO" id="GO:0016989">
    <property type="term" value="F:sigma factor antagonist activity"/>
    <property type="evidence" value="ECO:0007669"/>
    <property type="project" value="TreeGrafter"/>
</dbReference>
<dbReference type="Gene3D" id="3.55.50.30">
    <property type="match status" value="1"/>
</dbReference>
<evidence type="ECO:0000313" key="3">
    <source>
        <dbReference type="EMBL" id="MEN7546272.1"/>
    </source>
</evidence>
<dbReference type="Pfam" id="PF04773">
    <property type="entry name" value="FecR"/>
    <property type="match status" value="1"/>
</dbReference>
<keyword evidence="4" id="KW-1185">Reference proteome</keyword>